<evidence type="ECO:0000313" key="3">
    <source>
        <dbReference type="Proteomes" id="UP000238479"/>
    </source>
</evidence>
<name>A0A2P6SFS5_ROSCH</name>
<dbReference type="AlphaFoldDB" id="A0A2P6SFS5"/>
<protein>
    <submittedName>
        <fullName evidence="2">Uncharacterized protein</fullName>
    </submittedName>
</protein>
<evidence type="ECO:0000313" key="2">
    <source>
        <dbReference type="EMBL" id="PRQ57527.1"/>
    </source>
</evidence>
<comment type="caution">
    <text evidence="2">The sequence shown here is derived from an EMBL/GenBank/DDBJ whole genome shotgun (WGS) entry which is preliminary data.</text>
</comment>
<organism evidence="2 3">
    <name type="scientific">Rosa chinensis</name>
    <name type="common">China rose</name>
    <dbReference type="NCBI Taxonomy" id="74649"/>
    <lineage>
        <taxon>Eukaryota</taxon>
        <taxon>Viridiplantae</taxon>
        <taxon>Streptophyta</taxon>
        <taxon>Embryophyta</taxon>
        <taxon>Tracheophyta</taxon>
        <taxon>Spermatophyta</taxon>
        <taxon>Magnoliopsida</taxon>
        <taxon>eudicotyledons</taxon>
        <taxon>Gunneridae</taxon>
        <taxon>Pentapetalae</taxon>
        <taxon>rosids</taxon>
        <taxon>fabids</taxon>
        <taxon>Rosales</taxon>
        <taxon>Rosaceae</taxon>
        <taxon>Rosoideae</taxon>
        <taxon>Rosoideae incertae sedis</taxon>
        <taxon>Rosa</taxon>
    </lineage>
</organism>
<reference evidence="2 3" key="1">
    <citation type="journal article" date="2018" name="Nat. Genet.">
        <title>The Rosa genome provides new insights in the design of modern roses.</title>
        <authorList>
            <person name="Bendahmane M."/>
        </authorList>
    </citation>
    <scope>NUCLEOTIDE SEQUENCE [LARGE SCALE GENOMIC DNA]</scope>
    <source>
        <strain evidence="3">cv. Old Blush</strain>
    </source>
</reference>
<dbReference type="EMBL" id="PDCK01000039">
    <property type="protein sequence ID" value="PRQ57527.1"/>
    <property type="molecule type" value="Genomic_DNA"/>
</dbReference>
<gene>
    <name evidence="2" type="ORF">RchiOBHm_Chr1g0349291</name>
</gene>
<dbReference type="OMA" id="KHRPCPR"/>
<sequence length="80" mass="8785">MSQMGRFKPVLTFALGAMFGAFVANRRYHHLHDHEGRKHRPCPRQGKQKEIGSSTSSPGIMENTTTTTTTIPATTQATGN</sequence>
<feature type="compositionally biased region" description="Basic residues" evidence="1">
    <location>
        <begin position="31"/>
        <end position="42"/>
    </location>
</feature>
<dbReference type="Gramene" id="PRQ57527">
    <property type="protein sequence ID" value="PRQ57527"/>
    <property type="gene ID" value="RchiOBHm_Chr1g0349291"/>
</dbReference>
<feature type="region of interest" description="Disordered" evidence="1">
    <location>
        <begin position="31"/>
        <end position="80"/>
    </location>
</feature>
<feature type="compositionally biased region" description="Low complexity" evidence="1">
    <location>
        <begin position="64"/>
        <end position="80"/>
    </location>
</feature>
<accession>A0A2P6SFS5</accession>
<evidence type="ECO:0000256" key="1">
    <source>
        <dbReference type="SAM" id="MobiDB-lite"/>
    </source>
</evidence>
<dbReference type="Proteomes" id="UP000238479">
    <property type="component" value="Chromosome 1"/>
</dbReference>
<proteinExistence type="predicted"/>
<keyword evidence="3" id="KW-1185">Reference proteome</keyword>